<evidence type="ECO:0000256" key="1">
    <source>
        <dbReference type="ARBA" id="ARBA00010118"/>
    </source>
</evidence>
<dbReference type="RefSeq" id="XP_007508062.1">
    <property type="nucleotide sequence ID" value="XM_007508000.1"/>
</dbReference>
<comment type="similarity">
    <text evidence="1">Belongs to the glycosyltransferase 90 family.</text>
</comment>
<keyword evidence="2" id="KW-0808">Transferase</keyword>
<dbReference type="AlphaFoldDB" id="K8ERW3"/>
<dbReference type="GeneID" id="19010701"/>
<dbReference type="Pfam" id="PF05686">
    <property type="entry name" value="Glyco_transf_90"/>
    <property type="match status" value="1"/>
</dbReference>
<gene>
    <name evidence="4" type="ordered locus">Bathy19g00370</name>
</gene>
<name>K8ERW3_9CHLO</name>
<dbReference type="GO" id="GO:0016740">
    <property type="term" value="F:transferase activity"/>
    <property type="evidence" value="ECO:0007669"/>
    <property type="project" value="UniProtKB-KW"/>
</dbReference>
<keyword evidence="5" id="KW-1185">Reference proteome</keyword>
<feature type="domain" description="Glycosyl transferase CAP10" evidence="3">
    <location>
        <begin position="83"/>
        <end position="350"/>
    </location>
</feature>
<dbReference type="SMART" id="SM00672">
    <property type="entry name" value="CAP10"/>
    <property type="match status" value="1"/>
</dbReference>
<dbReference type="PANTHER" id="PTHR12203">
    <property type="entry name" value="KDEL LYS-ASP-GLU-LEU CONTAINING - RELATED"/>
    <property type="match status" value="1"/>
</dbReference>
<protein>
    <recommendedName>
        <fullName evidence="3">Glycosyl transferase CAP10 domain-containing protein</fullName>
    </recommendedName>
</protein>
<accession>K8ERW3</accession>
<dbReference type="OrthoDB" id="541052at2759"/>
<evidence type="ECO:0000313" key="5">
    <source>
        <dbReference type="Proteomes" id="UP000198341"/>
    </source>
</evidence>
<evidence type="ECO:0000259" key="3">
    <source>
        <dbReference type="SMART" id="SM00672"/>
    </source>
</evidence>
<organism evidence="4 5">
    <name type="scientific">Bathycoccus prasinos</name>
    <dbReference type="NCBI Taxonomy" id="41875"/>
    <lineage>
        <taxon>Eukaryota</taxon>
        <taxon>Viridiplantae</taxon>
        <taxon>Chlorophyta</taxon>
        <taxon>Mamiellophyceae</taxon>
        <taxon>Mamiellales</taxon>
        <taxon>Bathycoccaceae</taxon>
        <taxon>Bathycoccus</taxon>
    </lineage>
</organism>
<dbReference type="KEGG" id="bpg:Bathy19g00370"/>
<dbReference type="InterPro" id="IPR006598">
    <property type="entry name" value="CAP10"/>
</dbReference>
<sequence length="386" mass="43827">MYWECTAEKLLLPLNKTILRENFARLAINKIGHTPMWLRIHSNKLYCVVHPDFRRSEYRLKIYRATHYIARLNRILNQGKLSLQNGTDWWSHHSDWVKVPTGSNYPPVFSVSGAPGFDDIAGIPFMSFSDRISVIENAAFQRLKGYSKYDWTNKKPAGFFHGSLSDCGRAVNEYAGNINHCARAKVVYHAKLSQNPLLSGISTISDFRGIGLNEGCRICTGEKLLGDSFIHNLSRYKYVIDFAGAGNWSRRMSLLLRSGGLILQSEKSGYQFYEYSLEPGLHYITFDPQIGKEGLGNLLSRLEWAQKNDEIAELIARRSQSFGQNCLTEASIDYFVSTLITKYSKYLQGNPIPFPIVDLSSCVSDRKGRSKLNKICGALIEKCWHN</sequence>
<dbReference type="Proteomes" id="UP000198341">
    <property type="component" value="Chromosome 19"/>
</dbReference>
<dbReference type="PANTHER" id="PTHR12203:SF35">
    <property type="entry name" value="PROTEIN O-GLUCOSYLTRANSFERASE 1"/>
    <property type="match status" value="1"/>
</dbReference>
<proteinExistence type="inferred from homology"/>
<evidence type="ECO:0000313" key="4">
    <source>
        <dbReference type="EMBL" id="CCO20781.1"/>
    </source>
</evidence>
<dbReference type="EMBL" id="FO082260">
    <property type="protein sequence ID" value="CCO20781.1"/>
    <property type="molecule type" value="Genomic_DNA"/>
</dbReference>
<reference evidence="4 5" key="1">
    <citation type="submission" date="2011-10" db="EMBL/GenBank/DDBJ databases">
        <authorList>
            <person name="Genoscope - CEA"/>
        </authorList>
    </citation>
    <scope>NUCLEOTIDE SEQUENCE [LARGE SCALE GENOMIC DNA]</scope>
    <source>
        <strain evidence="4 5">RCC 1105</strain>
    </source>
</reference>
<dbReference type="eggNOG" id="ENOG502T0WC">
    <property type="taxonomic scope" value="Eukaryota"/>
</dbReference>
<evidence type="ECO:0000256" key="2">
    <source>
        <dbReference type="ARBA" id="ARBA00022679"/>
    </source>
</evidence>
<dbReference type="InterPro" id="IPR051091">
    <property type="entry name" value="O-Glucosyltr/Glycosyltrsf_90"/>
</dbReference>